<dbReference type="EMBL" id="SSTD01019069">
    <property type="protein sequence ID" value="TYJ97015.1"/>
    <property type="molecule type" value="Genomic_DNA"/>
</dbReference>
<proteinExistence type="predicted"/>
<accession>A0A5D3BEY8</accession>
<comment type="caution">
    <text evidence="3">The sequence shown here is derived from an EMBL/GenBank/DDBJ whole genome shotgun (WGS) entry which is preliminary data.</text>
</comment>
<evidence type="ECO:0000256" key="1">
    <source>
        <dbReference type="SAM" id="MobiDB-lite"/>
    </source>
</evidence>
<reference evidence="3 4" key="1">
    <citation type="submission" date="2019-08" db="EMBL/GenBank/DDBJ databases">
        <title>Draft genome sequences of two oriental melons (Cucumis melo L. var makuwa).</title>
        <authorList>
            <person name="Kwon S.-Y."/>
        </authorList>
    </citation>
    <scope>NUCLEOTIDE SEQUENCE [LARGE SCALE GENOMIC DNA]</scope>
    <source>
        <strain evidence="4">cv. Chang Bougi</strain>
        <tissue evidence="3">Leaf</tissue>
    </source>
</reference>
<feature type="domain" description="Reverse transcriptase Ty1/copia-type" evidence="2">
    <location>
        <begin position="129"/>
        <end position="192"/>
    </location>
</feature>
<evidence type="ECO:0000313" key="3">
    <source>
        <dbReference type="EMBL" id="TYJ97015.1"/>
    </source>
</evidence>
<dbReference type="Proteomes" id="UP000321947">
    <property type="component" value="Unassembled WGS sequence"/>
</dbReference>
<dbReference type="InterPro" id="IPR043502">
    <property type="entry name" value="DNA/RNA_pol_sf"/>
</dbReference>
<dbReference type="CDD" id="cd09272">
    <property type="entry name" value="RNase_HI_RT_Ty1"/>
    <property type="match status" value="1"/>
</dbReference>
<dbReference type="PANTHER" id="PTHR11439">
    <property type="entry name" value="GAG-POL-RELATED RETROTRANSPOSON"/>
    <property type="match status" value="1"/>
</dbReference>
<dbReference type="InterPro" id="IPR013103">
    <property type="entry name" value="RVT_2"/>
</dbReference>
<dbReference type="PANTHER" id="PTHR11439:SF440">
    <property type="entry name" value="INTEGRASE CATALYTIC DOMAIN-CONTAINING PROTEIN"/>
    <property type="match status" value="1"/>
</dbReference>
<dbReference type="SUPFAM" id="SSF56672">
    <property type="entry name" value="DNA/RNA polymerases"/>
    <property type="match status" value="1"/>
</dbReference>
<evidence type="ECO:0000313" key="4">
    <source>
        <dbReference type="Proteomes" id="UP000321947"/>
    </source>
</evidence>
<dbReference type="AlphaFoldDB" id="A0A5D3BEY8"/>
<evidence type="ECO:0000259" key="2">
    <source>
        <dbReference type="Pfam" id="PF07727"/>
    </source>
</evidence>
<gene>
    <name evidence="3" type="ORF">E5676_scaffold506G00680</name>
</gene>
<feature type="region of interest" description="Disordered" evidence="1">
    <location>
        <begin position="1"/>
        <end position="36"/>
    </location>
</feature>
<protein>
    <submittedName>
        <fullName evidence="3">Retrovirus-related Pol polyprotein from transposon TNT 1-94</fullName>
    </submittedName>
</protein>
<name>A0A5D3BEY8_CUCMM</name>
<dbReference type="Pfam" id="PF07727">
    <property type="entry name" value="RVT_2"/>
    <property type="match status" value="1"/>
</dbReference>
<sequence length="344" mass="39301">MSENDKFDVAIENVEKKNSGDETEVRTETNNNEAEQDHIGKLDKYDPSLDLPIVLRKECPEWKNAVMEEMEALEKNNFWEICALPKGHKSVGCKWVFTLKYRADGTLDRHKVSHAEHGLTDSLPLSSPKEISQLKQRMGNEFEIKDLGNLKYFLGMEVARSKEGISVSQRNYTLDLTEIGMLGCHPVDSPIEFNCKLGNSVDQVPVDKEQYQRLVGKLIYLSHTRPDISFATDRKTNETYTDSDRIGSVVDRKSTSGYCTFVWGNLVTWRSEKQSIAVRSSVEAEYRAMNLGICEEIWLQKVLSDLHQKCETPLKLFCDNKAAISFANNPVQHDRSKHVEIDRH</sequence>
<feature type="compositionally biased region" description="Basic and acidic residues" evidence="1">
    <location>
        <begin position="1"/>
        <end position="27"/>
    </location>
</feature>
<organism evidence="3 4">
    <name type="scientific">Cucumis melo var. makuwa</name>
    <name type="common">Oriental melon</name>
    <dbReference type="NCBI Taxonomy" id="1194695"/>
    <lineage>
        <taxon>Eukaryota</taxon>
        <taxon>Viridiplantae</taxon>
        <taxon>Streptophyta</taxon>
        <taxon>Embryophyta</taxon>
        <taxon>Tracheophyta</taxon>
        <taxon>Spermatophyta</taxon>
        <taxon>Magnoliopsida</taxon>
        <taxon>eudicotyledons</taxon>
        <taxon>Gunneridae</taxon>
        <taxon>Pentapetalae</taxon>
        <taxon>rosids</taxon>
        <taxon>fabids</taxon>
        <taxon>Cucurbitales</taxon>
        <taxon>Cucurbitaceae</taxon>
        <taxon>Benincaseae</taxon>
        <taxon>Cucumis</taxon>
    </lineage>
</organism>